<organism evidence="2 3">
    <name type="scientific">Dorcoceras hygrometricum</name>
    <dbReference type="NCBI Taxonomy" id="472368"/>
    <lineage>
        <taxon>Eukaryota</taxon>
        <taxon>Viridiplantae</taxon>
        <taxon>Streptophyta</taxon>
        <taxon>Embryophyta</taxon>
        <taxon>Tracheophyta</taxon>
        <taxon>Spermatophyta</taxon>
        <taxon>Magnoliopsida</taxon>
        <taxon>eudicotyledons</taxon>
        <taxon>Gunneridae</taxon>
        <taxon>Pentapetalae</taxon>
        <taxon>asterids</taxon>
        <taxon>lamiids</taxon>
        <taxon>Lamiales</taxon>
        <taxon>Gesneriaceae</taxon>
        <taxon>Didymocarpoideae</taxon>
        <taxon>Trichosporeae</taxon>
        <taxon>Loxocarpinae</taxon>
        <taxon>Dorcoceras</taxon>
    </lineage>
</organism>
<sequence>MRRLPRPAAALPFRPPYSGRPWPEPRRLDHPKVQPFPPDLLLARAVDHKAERDTQMEGHAAHGEGAIAPSSWFSHDPSLNTHHGPLNDLHRPP</sequence>
<reference evidence="2 3" key="1">
    <citation type="journal article" date="2015" name="Proc. Natl. Acad. Sci. U.S.A.">
        <title>The resurrection genome of Boea hygrometrica: A blueprint for survival of dehydration.</title>
        <authorList>
            <person name="Xiao L."/>
            <person name="Yang G."/>
            <person name="Zhang L."/>
            <person name="Yang X."/>
            <person name="Zhao S."/>
            <person name="Ji Z."/>
            <person name="Zhou Q."/>
            <person name="Hu M."/>
            <person name="Wang Y."/>
            <person name="Chen M."/>
            <person name="Xu Y."/>
            <person name="Jin H."/>
            <person name="Xiao X."/>
            <person name="Hu G."/>
            <person name="Bao F."/>
            <person name="Hu Y."/>
            <person name="Wan P."/>
            <person name="Li L."/>
            <person name="Deng X."/>
            <person name="Kuang T."/>
            <person name="Xiang C."/>
            <person name="Zhu J.K."/>
            <person name="Oliver M.J."/>
            <person name="He Y."/>
        </authorList>
    </citation>
    <scope>NUCLEOTIDE SEQUENCE [LARGE SCALE GENOMIC DNA]</scope>
    <source>
        <strain evidence="3">cv. XS01</strain>
    </source>
</reference>
<dbReference type="Proteomes" id="UP000250235">
    <property type="component" value="Unassembled WGS sequence"/>
</dbReference>
<feature type="region of interest" description="Disordered" evidence="1">
    <location>
        <begin position="1"/>
        <end position="37"/>
    </location>
</feature>
<evidence type="ECO:0000313" key="3">
    <source>
        <dbReference type="Proteomes" id="UP000250235"/>
    </source>
</evidence>
<feature type="compositionally biased region" description="Basic and acidic residues" evidence="1">
    <location>
        <begin position="23"/>
        <end position="32"/>
    </location>
</feature>
<evidence type="ECO:0000313" key="2">
    <source>
        <dbReference type="EMBL" id="KZV21121.1"/>
    </source>
</evidence>
<name>A0A2Z7AH82_9LAMI</name>
<evidence type="ECO:0000256" key="1">
    <source>
        <dbReference type="SAM" id="MobiDB-lite"/>
    </source>
</evidence>
<dbReference type="EMBL" id="KV014940">
    <property type="protein sequence ID" value="KZV21121.1"/>
    <property type="molecule type" value="Genomic_DNA"/>
</dbReference>
<proteinExistence type="predicted"/>
<gene>
    <name evidence="2" type="ORF">F511_23932</name>
</gene>
<feature type="region of interest" description="Disordered" evidence="1">
    <location>
        <begin position="50"/>
        <end position="93"/>
    </location>
</feature>
<accession>A0A2Z7AH82</accession>
<keyword evidence="3" id="KW-1185">Reference proteome</keyword>
<dbReference type="AlphaFoldDB" id="A0A2Z7AH82"/>
<protein>
    <submittedName>
        <fullName evidence="2">Uncharacterized protein</fullName>
    </submittedName>
</protein>
<feature type="compositionally biased region" description="Low complexity" evidence="1">
    <location>
        <begin position="1"/>
        <end position="12"/>
    </location>
</feature>
<feature type="compositionally biased region" description="Basic and acidic residues" evidence="1">
    <location>
        <begin position="50"/>
        <end position="62"/>
    </location>
</feature>
<feature type="compositionally biased region" description="Polar residues" evidence="1">
    <location>
        <begin position="71"/>
        <end position="81"/>
    </location>
</feature>